<organism evidence="1">
    <name type="scientific">marine sediment metagenome</name>
    <dbReference type="NCBI Taxonomy" id="412755"/>
    <lineage>
        <taxon>unclassified sequences</taxon>
        <taxon>metagenomes</taxon>
        <taxon>ecological metagenomes</taxon>
    </lineage>
</organism>
<dbReference type="SUPFAM" id="SSF56281">
    <property type="entry name" value="Metallo-hydrolase/oxidoreductase"/>
    <property type="match status" value="1"/>
</dbReference>
<reference evidence="1" key="1">
    <citation type="journal article" date="2015" name="Nature">
        <title>Complex archaea that bridge the gap between prokaryotes and eukaryotes.</title>
        <authorList>
            <person name="Spang A."/>
            <person name="Saw J.H."/>
            <person name="Jorgensen S.L."/>
            <person name="Zaremba-Niedzwiedzka K."/>
            <person name="Martijn J."/>
            <person name="Lind A.E."/>
            <person name="van Eijk R."/>
            <person name="Schleper C."/>
            <person name="Guy L."/>
            <person name="Ettema T.J."/>
        </authorList>
    </citation>
    <scope>NUCLEOTIDE SEQUENCE</scope>
</reference>
<accession>A0A0F9BNQ6</accession>
<dbReference type="AlphaFoldDB" id="A0A0F9BNQ6"/>
<dbReference type="PANTHER" id="PTHR43546">
    <property type="entry name" value="UPF0173 METAL-DEPENDENT HYDROLASE MJ1163-RELATED"/>
    <property type="match status" value="1"/>
</dbReference>
<gene>
    <name evidence="1" type="ORF">LCGC14_2767770</name>
</gene>
<evidence type="ECO:0000313" key="1">
    <source>
        <dbReference type="EMBL" id="KKK85986.1"/>
    </source>
</evidence>
<sequence length="254" mass="27806">MNICVCPLAVLALAMAGLAGQTASAPSSQPTTAPAKRNVAVEKTSQGNLTVQPINHSAIRFAFKGKQWYVDPSGKAEWGKMPKADVILITHEHRDHLDPKVIDRIKKRGTLIYANASTVKKAGFGQVIEVGKRKKIAGIAVEAVPAYNINPARLRYHPRKRKDNGYVLTFGDKRVYVAGDTEGTPEMRALKNIAIAFLPINLPYTMPPAEAAKAARAFKPKILYPYHQGKSDPKEVKKLLADEKAIQVRVLPLP</sequence>
<dbReference type="InterPro" id="IPR036866">
    <property type="entry name" value="RibonucZ/Hydroxyglut_hydro"/>
</dbReference>
<dbReference type="Gene3D" id="3.60.15.10">
    <property type="entry name" value="Ribonuclease Z/Hydroxyacylglutathione hydrolase-like"/>
    <property type="match status" value="1"/>
</dbReference>
<dbReference type="InterPro" id="IPR050114">
    <property type="entry name" value="UPF0173_UPF0282_UlaG_hydrolase"/>
</dbReference>
<proteinExistence type="predicted"/>
<evidence type="ECO:0008006" key="2">
    <source>
        <dbReference type="Google" id="ProtNLM"/>
    </source>
</evidence>
<comment type="caution">
    <text evidence="1">The sequence shown here is derived from an EMBL/GenBank/DDBJ whole genome shotgun (WGS) entry which is preliminary data.</text>
</comment>
<protein>
    <recommendedName>
        <fullName evidence="2">Metallo-beta-lactamase domain-containing protein</fullName>
    </recommendedName>
</protein>
<dbReference type="PANTHER" id="PTHR43546:SF3">
    <property type="entry name" value="UPF0173 METAL-DEPENDENT HYDROLASE MJ1163"/>
    <property type="match status" value="1"/>
</dbReference>
<dbReference type="Pfam" id="PF13483">
    <property type="entry name" value="Lactamase_B_3"/>
    <property type="match status" value="1"/>
</dbReference>
<dbReference type="EMBL" id="LAZR01051057">
    <property type="protein sequence ID" value="KKK85986.1"/>
    <property type="molecule type" value="Genomic_DNA"/>
</dbReference>
<name>A0A0F9BNQ6_9ZZZZ</name>